<evidence type="ECO:0008006" key="4">
    <source>
        <dbReference type="Google" id="ProtNLM"/>
    </source>
</evidence>
<reference evidence="2 3" key="1">
    <citation type="submission" date="2021-05" db="EMBL/GenBank/DDBJ databases">
        <title>Novel Bacillus species.</title>
        <authorList>
            <person name="Liu G."/>
        </authorList>
    </citation>
    <scope>NUCLEOTIDE SEQUENCE [LARGE SCALE GENOMIC DNA]</scope>
    <source>
        <strain evidence="3">FJAT-49780</strain>
    </source>
</reference>
<proteinExistence type="predicted"/>
<evidence type="ECO:0000313" key="3">
    <source>
        <dbReference type="Proteomes" id="UP000681414"/>
    </source>
</evidence>
<protein>
    <recommendedName>
        <fullName evidence="4">Lipoprotein</fullName>
    </recommendedName>
</protein>
<feature type="signal peptide" evidence="1">
    <location>
        <begin position="1"/>
        <end position="20"/>
    </location>
</feature>
<name>A0A942TBL9_9BACI</name>
<gene>
    <name evidence="2" type="ORF">KHA97_00095</name>
</gene>
<dbReference type="Proteomes" id="UP000681414">
    <property type="component" value="Unassembled WGS sequence"/>
</dbReference>
<evidence type="ECO:0000313" key="2">
    <source>
        <dbReference type="EMBL" id="MBS4193467.1"/>
    </source>
</evidence>
<keyword evidence="1" id="KW-0732">Signal</keyword>
<evidence type="ECO:0000256" key="1">
    <source>
        <dbReference type="SAM" id="SignalP"/>
    </source>
</evidence>
<organism evidence="2 3">
    <name type="scientific">Lederbergia citri</name>
    <dbReference type="NCBI Taxonomy" id="2833580"/>
    <lineage>
        <taxon>Bacteria</taxon>
        <taxon>Bacillati</taxon>
        <taxon>Bacillota</taxon>
        <taxon>Bacilli</taxon>
        <taxon>Bacillales</taxon>
        <taxon>Bacillaceae</taxon>
        <taxon>Lederbergia</taxon>
    </lineage>
</organism>
<accession>A0A942TBL9</accession>
<dbReference type="RefSeq" id="WP_213122770.1">
    <property type="nucleotide sequence ID" value="NZ_JAGYPG010000001.1"/>
</dbReference>
<dbReference type="PROSITE" id="PS51257">
    <property type="entry name" value="PROKAR_LIPOPROTEIN"/>
    <property type="match status" value="1"/>
</dbReference>
<dbReference type="EMBL" id="JAGYPG010000001">
    <property type="protein sequence ID" value="MBS4193467.1"/>
    <property type="molecule type" value="Genomic_DNA"/>
</dbReference>
<comment type="caution">
    <text evidence="2">The sequence shown here is derived from an EMBL/GenBank/DDBJ whole genome shotgun (WGS) entry which is preliminary data.</text>
</comment>
<feature type="chain" id="PRO_5038468427" description="Lipoprotein" evidence="1">
    <location>
        <begin position="21"/>
        <end position="141"/>
    </location>
</feature>
<sequence length="141" mass="15974">MRNCMSWVLLILIVLLSACSSGTGGSKSLSVDDAIKAFEDDGLVVEDVRKMTKDDYGLAPMKAKEGKIFTVPFVCDDCNVRVMSFDKNDDLKQTKEYYDKLGKESAMFFSWTIEHDNILVQLNGDMDEEDYEKYKKSIEGI</sequence>
<dbReference type="AlphaFoldDB" id="A0A942TBL9"/>
<keyword evidence="3" id="KW-1185">Reference proteome</keyword>